<evidence type="ECO:0000313" key="3">
    <source>
        <dbReference type="Proteomes" id="UP001154282"/>
    </source>
</evidence>
<dbReference type="Pfam" id="PF04450">
    <property type="entry name" value="BSP"/>
    <property type="match status" value="1"/>
</dbReference>
<dbReference type="EMBL" id="CAMGYJ010000007">
    <property type="protein sequence ID" value="CAI0445649.1"/>
    <property type="molecule type" value="Genomic_DNA"/>
</dbReference>
<evidence type="ECO:0000256" key="1">
    <source>
        <dbReference type="SAM" id="SignalP"/>
    </source>
</evidence>
<dbReference type="AlphaFoldDB" id="A0AAV0MHV6"/>
<gene>
    <name evidence="2" type="ORF">LITE_LOCUS28663</name>
</gene>
<protein>
    <submittedName>
        <fullName evidence="2">Uncharacterized protein</fullName>
    </submittedName>
</protein>
<accession>A0AAV0MHV6</accession>
<proteinExistence type="predicted"/>
<comment type="caution">
    <text evidence="2">The sequence shown here is derived from an EMBL/GenBank/DDBJ whole genome shotgun (WGS) entry which is preliminary data.</text>
</comment>
<evidence type="ECO:0000313" key="2">
    <source>
        <dbReference type="EMBL" id="CAI0445649.1"/>
    </source>
</evidence>
<sequence>MLTPNHHHSWLLLPLSLLLIVTIPTTCDAYNFSVTNKAPVTTIGGLRYAIEIGERYSKIVMAHSASTVLHVLGVHDGGKPVKDISLTIEEDLGQGRWAYVSDISNIHISGSYIGSYKGKDVKKEFAGLIYHCMTLVLQWNGNGQAPAWLLTGIADFVRVRAHYPGDNWVNFGKGDKWDQGYDVTTGFLIYCELQHRRFVAKLNKKMKYGYNDGLFQELTGKSIAQLWSDYKSTYGNFSGQ</sequence>
<keyword evidence="1" id="KW-0732">Signal</keyword>
<reference evidence="2" key="1">
    <citation type="submission" date="2022-08" db="EMBL/GenBank/DDBJ databases">
        <authorList>
            <person name="Gutierrez-Valencia J."/>
        </authorList>
    </citation>
    <scope>NUCLEOTIDE SEQUENCE</scope>
</reference>
<dbReference type="Proteomes" id="UP001154282">
    <property type="component" value="Unassembled WGS sequence"/>
</dbReference>
<dbReference type="PANTHER" id="PTHR33321">
    <property type="match status" value="1"/>
</dbReference>
<feature type="signal peptide" evidence="1">
    <location>
        <begin position="1"/>
        <end position="29"/>
    </location>
</feature>
<organism evidence="2 3">
    <name type="scientific">Linum tenue</name>
    <dbReference type="NCBI Taxonomy" id="586396"/>
    <lineage>
        <taxon>Eukaryota</taxon>
        <taxon>Viridiplantae</taxon>
        <taxon>Streptophyta</taxon>
        <taxon>Embryophyta</taxon>
        <taxon>Tracheophyta</taxon>
        <taxon>Spermatophyta</taxon>
        <taxon>Magnoliopsida</taxon>
        <taxon>eudicotyledons</taxon>
        <taxon>Gunneridae</taxon>
        <taxon>Pentapetalae</taxon>
        <taxon>rosids</taxon>
        <taxon>fabids</taxon>
        <taxon>Malpighiales</taxon>
        <taxon>Linaceae</taxon>
        <taxon>Linum</taxon>
    </lineage>
</organism>
<dbReference type="PANTHER" id="PTHR33321:SF12">
    <property type="entry name" value="PLANT BASIC SECRETORY PROTEIN (BSP) FAMILY PROTEIN"/>
    <property type="match status" value="1"/>
</dbReference>
<feature type="chain" id="PRO_5043347965" evidence="1">
    <location>
        <begin position="30"/>
        <end position="240"/>
    </location>
</feature>
<name>A0AAV0MHV6_9ROSI</name>
<dbReference type="InterPro" id="IPR007541">
    <property type="entry name" value="Uncharacterised_BSP"/>
</dbReference>
<keyword evidence="3" id="KW-1185">Reference proteome</keyword>